<evidence type="ECO:0000256" key="4">
    <source>
        <dbReference type="HAMAP-Rule" id="MF_00528"/>
    </source>
</evidence>
<dbReference type="Proteomes" id="UP001597337">
    <property type="component" value="Unassembled WGS sequence"/>
</dbReference>
<comment type="caution">
    <text evidence="4">Lacks conserved residue(s) required for the propagation of feature annotation.</text>
</comment>
<dbReference type="GO" id="GO:0016787">
    <property type="term" value="F:hydrolase activity"/>
    <property type="evidence" value="ECO:0007669"/>
    <property type="project" value="UniProtKB-KW"/>
</dbReference>
<name>A0ABW4YDH6_9GAMM</name>
<dbReference type="RefSeq" id="WP_386028566.1">
    <property type="nucleotide sequence ID" value="NZ_JBHUHX010000052.1"/>
</dbReference>
<dbReference type="SUPFAM" id="SSF52972">
    <property type="entry name" value="ITPase-like"/>
    <property type="match status" value="1"/>
</dbReference>
<dbReference type="PANTHER" id="PTHR43213:SF5">
    <property type="entry name" value="BIFUNCTIONAL DTTP_UTP PYROPHOSPHATASE_METHYLTRANSFERASE PROTEIN-RELATED"/>
    <property type="match status" value="1"/>
</dbReference>
<reference evidence="6" key="1">
    <citation type="journal article" date="2019" name="Int. J. Syst. Evol. Microbiol.">
        <title>The Global Catalogue of Microorganisms (GCM) 10K type strain sequencing project: providing services to taxonomists for standard genome sequencing and annotation.</title>
        <authorList>
            <consortium name="The Broad Institute Genomics Platform"/>
            <consortium name="The Broad Institute Genome Sequencing Center for Infectious Disease"/>
            <person name="Wu L."/>
            <person name="Ma J."/>
        </authorList>
    </citation>
    <scope>NUCLEOTIDE SEQUENCE [LARGE SCALE GENOMIC DNA]</scope>
    <source>
        <strain evidence="6">KACC 12597</strain>
    </source>
</reference>
<comment type="subcellular location">
    <subcellularLocation>
        <location evidence="4">Cytoplasm</location>
    </subcellularLocation>
</comment>
<comment type="catalytic activity">
    <reaction evidence="4">
        <text>dTTP + H2O = dTMP + diphosphate + H(+)</text>
        <dbReference type="Rhea" id="RHEA:28534"/>
        <dbReference type="ChEBI" id="CHEBI:15377"/>
        <dbReference type="ChEBI" id="CHEBI:15378"/>
        <dbReference type="ChEBI" id="CHEBI:33019"/>
        <dbReference type="ChEBI" id="CHEBI:37568"/>
        <dbReference type="ChEBI" id="CHEBI:63528"/>
        <dbReference type="EC" id="3.6.1.9"/>
    </reaction>
</comment>
<feature type="active site" description="Proton acceptor" evidence="4">
    <location>
        <position position="76"/>
    </location>
</feature>
<dbReference type="EMBL" id="JBHUHX010000052">
    <property type="protein sequence ID" value="MFD2113739.1"/>
    <property type="molecule type" value="Genomic_DNA"/>
</dbReference>
<comment type="similarity">
    <text evidence="4">Belongs to the Maf family. YhdE subfamily.</text>
</comment>
<organism evidence="5 6">
    <name type="scientific">Thiorhodococcus fuscus</name>
    <dbReference type="NCBI Taxonomy" id="527200"/>
    <lineage>
        <taxon>Bacteria</taxon>
        <taxon>Pseudomonadati</taxon>
        <taxon>Pseudomonadota</taxon>
        <taxon>Gammaproteobacteria</taxon>
        <taxon>Chromatiales</taxon>
        <taxon>Chromatiaceae</taxon>
        <taxon>Thiorhodococcus</taxon>
    </lineage>
</organism>
<dbReference type="EC" id="3.6.1.9" evidence="4"/>
<dbReference type="PIRSF" id="PIRSF006305">
    <property type="entry name" value="Maf"/>
    <property type="match status" value="1"/>
</dbReference>
<comment type="catalytic activity">
    <reaction evidence="4">
        <text>UTP + H2O = UMP + diphosphate + H(+)</text>
        <dbReference type="Rhea" id="RHEA:29395"/>
        <dbReference type="ChEBI" id="CHEBI:15377"/>
        <dbReference type="ChEBI" id="CHEBI:15378"/>
        <dbReference type="ChEBI" id="CHEBI:33019"/>
        <dbReference type="ChEBI" id="CHEBI:46398"/>
        <dbReference type="ChEBI" id="CHEBI:57865"/>
        <dbReference type="EC" id="3.6.1.9"/>
    </reaction>
</comment>
<keyword evidence="6" id="KW-1185">Reference proteome</keyword>
<feature type="site" description="Important for substrate specificity" evidence="4">
    <location>
        <position position="16"/>
    </location>
</feature>
<keyword evidence="2 4" id="KW-0378">Hydrolase</keyword>
<evidence type="ECO:0000256" key="1">
    <source>
        <dbReference type="ARBA" id="ARBA00001968"/>
    </source>
</evidence>
<dbReference type="Pfam" id="PF02545">
    <property type="entry name" value="Maf"/>
    <property type="match status" value="1"/>
</dbReference>
<keyword evidence="4" id="KW-0963">Cytoplasm</keyword>
<gene>
    <name evidence="5" type="ORF">ACFSJC_17970</name>
</gene>
<dbReference type="HAMAP" id="MF_00528">
    <property type="entry name" value="Maf"/>
    <property type="match status" value="1"/>
</dbReference>
<accession>A0ABW4YDH6</accession>
<comment type="cofactor">
    <cofactor evidence="1 4">
        <name>a divalent metal cation</name>
        <dbReference type="ChEBI" id="CHEBI:60240"/>
    </cofactor>
</comment>
<protein>
    <recommendedName>
        <fullName evidence="4">dTTP/UTP pyrophosphatase</fullName>
        <shortName evidence="4">dTTPase/UTPase</shortName>
        <ecNumber evidence="4">3.6.1.9</ecNumber>
    </recommendedName>
    <alternativeName>
        <fullName evidence="4">Nucleoside triphosphate pyrophosphatase</fullName>
    </alternativeName>
    <alternativeName>
        <fullName evidence="4">Nucleotide pyrophosphatase</fullName>
        <shortName evidence="4">Nucleotide PPase</shortName>
    </alternativeName>
</protein>
<evidence type="ECO:0000256" key="3">
    <source>
        <dbReference type="ARBA" id="ARBA00023080"/>
    </source>
</evidence>
<dbReference type="Gene3D" id="3.90.950.10">
    <property type="match status" value="1"/>
</dbReference>
<comment type="caution">
    <text evidence="5">The sequence shown here is derived from an EMBL/GenBank/DDBJ whole genome shotgun (WGS) entry which is preliminary data.</text>
</comment>
<evidence type="ECO:0000313" key="5">
    <source>
        <dbReference type="EMBL" id="MFD2113739.1"/>
    </source>
</evidence>
<evidence type="ECO:0000313" key="6">
    <source>
        <dbReference type="Proteomes" id="UP001597337"/>
    </source>
</evidence>
<feature type="site" description="Important for substrate specificity" evidence="4">
    <location>
        <position position="77"/>
    </location>
</feature>
<sequence>MLEPRPQIYLASNSPRRAELLTQIGVRFARLSLDTDERRFPDESPENYVLRIAVEKGRAGCDRASRGDRLPVLAADTAVVLGERVLGKPRDSTDALAMLAALSGRTHRVLTAVALMTPDQERTALSESRVRFREIDEEEARRYWETGEPADKAGGYGIQGYGALFVANLEGSYSGVMGLPLFETGRLLLEAGVASMAR</sequence>
<dbReference type="InterPro" id="IPR003697">
    <property type="entry name" value="Maf-like"/>
</dbReference>
<keyword evidence="3 4" id="KW-0546">Nucleotide metabolism</keyword>
<comment type="function">
    <text evidence="4">Nucleoside triphosphate pyrophosphatase that hydrolyzes dTTP and UTP. May have a dual role in cell division arrest and in preventing the incorporation of modified nucleotides into cellular nucleic acids.</text>
</comment>
<dbReference type="InterPro" id="IPR029001">
    <property type="entry name" value="ITPase-like_fam"/>
</dbReference>
<proteinExistence type="inferred from homology"/>
<dbReference type="CDD" id="cd00555">
    <property type="entry name" value="Maf"/>
    <property type="match status" value="1"/>
</dbReference>
<evidence type="ECO:0000256" key="2">
    <source>
        <dbReference type="ARBA" id="ARBA00022801"/>
    </source>
</evidence>
<dbReference type="NCBIfam" id="TIGR00172">
    <property type="entry name" value="maf"/>
    <property type="match status" value="1"/>
</dbReference>
<dbReference type="PANTHER" id="PTHR43213">
    <property type="entry name" value="BIFUNCTIONAL DTTP/UTP PYROPHOSPHATASE/METHYLTRANSFERASE PROTEIN-RELATED"/>
    <property type="match status" value="1"/>
</dbReference>
<feature type="site" description="Important for substrate specificity" evidence="4">
    <location>
        <position position="159"/>
    </location>
</feature>